<evidence type="ECO:0000313" key="2">
    <source>
        <dbReference type="EMBL" id="RZU30907.1"/>
    </source>
</evidence>
<feature type="region of interest" description="Disordered" evidence="1">
    <location>
        <begin position="1"/>
        <end position="48"/>
    </location>
</feature>
<reference evidence="2 3" key="1">
    <citation type="submission" date="2019-02" db="EMBL/GenBank/DDBJ databases">
        <title>Sequencing the genomes of 1000 actinobacteria strains.</title>
        <authorList>
            <person name="Klenk H.-P."/>
        </authorList>
    </citation>
    <scope>NUCLEOTIDE SEQUENCE [LARGE SCALE GENOMIC DNA]</scope>
    <source>
        <strain evidence="2 3">DSM 44509</strain>
    </source>
</reference>
<sequence length="48" mass="5069">MSTARDGSGTLDGLLRHRAGAPGRRRDGVRSQSKHPAPVPVVRAGHRA</sequence>
<dbReference type="AlphaFoldDB" id="A0A4Q7Y278"/>
<name>A0A4Q7Y278_9ACTN</name>
<accession>A0A4Q7Y278</accession>
<proteinExistence type="predicted"/>
<dbReference type="EMBL" id="SHKV01000001">
    <property type="protein sequence ID" value="RZU30907.1"/>
    <property type="molecule type" value="Genomic_DNA"/>
</dbReference>
<keyword evidence="3" id="KW-1185">Reference proteome</keyword>
<comment type="caution">
    <text evidence="2">The sequence shown here is derived from an EMBL/GenBank/DDBJ whole genome shotgun (WGS) entry which is preliminary data.</text>
</comment>
<evidence type="ECO:0000256" key="1">
    <source>
        <dbReference type="SAM" id="MobiDB-lite"/>
    </source>
</evidence>
<gene>
    <name evidence="2" type="ORF">BKA19_0542</name>
</gene>
<dbReference type="Proteomes" id="UP000292507">
    <property type="component" value="Unassembled WGS sequence"/>
</dbReference>
<protein>
    <submittedName>
        <fullName evidence="2">Uncharacterized protein</fullName>
    </submittedName>
</protein>
<evidence type="ECO:0000313" key="3">
    <source>
        <dbReference type="Proteomes" id="UP000292507"/>
    </source>
</evidence>
<organism evidence="2 3">
    <name type="scientific">Blastococcus saxobsidens</name>
    <dbReference type="NCBI Taxonomy" id="138336"/>
    <lineage>
        <taxon>Bacteria</taxon>
        <taxon>Bacillati</taxon>
        <taxon>Actinomycetota</taxon>
        <taxon>Actinomycetes</taxon>
        <taxon>Geodermatophilales</taxon>
        <taxon>Geodermatophilaceae</taxon>
        <taxon>Blastococcus</taxon>
    </lineage>
</organism>